<dbReference type="InterPro" id="IPR024388">
    <property type="entry name" value="Ribosomal_mL58"/>
</dbReference>
<keyword evidence="2" id="KW-1185">Reference proteome</keyword>
<dbReference type="PANTHER" id="PTHR28266">
    <property type="entry name" value="54S RIBOSOMAL PROTEIN L20, MITOCHONDRIAL"/>
    <property type="match status" value="1"/>
</dbReference>
<proteinExistence type="predicted"/>
<organism evidence="1 2">
    <name type="scientific">Basidiobolus ranarum</name>
    <dbReference type="NCBI Taxonomy" id="34480"/>
    <lineage>
        <taxon>Eukaryota</taxon>
        <taxon>Fungi</taxon>
        <taxon>Fungi incertae sedis</taxon>
        <taxon>Zoopagomycota</taxon>
        <taxon>Entomophthoromycotina</taxon>
        <taxon>Basidiobolomycetes</taxon>
        <taxon>Basidiobolales</taxon>
        <taxon>Basidiobolaceae</taxon>
        <taxon>Basidiobolus</taxon>
    </lineage>
</organism>
<name>A0ABR2W1N2_9FUNG</name>
<dbReference type="EMBL" id="JASJQH010007158">
    <property type="protein sequence ID" value="KAK9717139.1"/>
    <property type="molecule type" value="Genomic_DNA"/>
</dbReference>
<evidence type="ECO:0000313" key="2">
    <source>
        <dbReference type="Proteomes" id="UP001479436"/>
    </source>
</evidence>
<gene>
    <name evidence="1" type="ORF">K7432_006414</name>
</gene>
<comment type="caution">
    <text evidence="1">The sequence shown here is derived from an EMBL/GenBank/DDBJ whole genome shotgun (WGS) entry which is preliminary data.</text>
</comment>
<evidence type="ECO:0000313" key="1">
    <source>
        <dbReference type="EMBL" id="KAK9717139.1"/>
    </source>
</evidence>
<dbReference type="PANTHER" id="PTHR28266:SF1">
    <property type="entry name" value="LARGE RIBOSOMAL SUBUNIT PROTEIN ML58"/>
    <property type="match status" value="1"/>
</dbReference>
<sequence length="153" mass="17979">MSIVTSLTHQFKRIHLGVGFTRRCASSVSTAPVYWESKLDDGSIFISRVPKQPIVPKAEDLPPTLRPVQPKKYHLTEEDKRQIQELRNKNPSHWTRKRLAEKFDCSSLYISLIAPCPPQRKAILAAEKETKWNRMGYKRQQITINRQRRRELW</sequence>
<accession>A0ABR2W1N2</accession>
<dbReference type="Proteomes" id="UP001479436">
    <property type="component" value="Unassembled WGS sequence"/>
</dbReference>
<reference evidence="1 2" key="1">
    <citation type="submission" date="2023-04" db="EMBL/GenBank/DDBJ databases">
        <title>Genome of Basidiobolus ranarum AG-B5.</title>
        <authorList>
            <person name="Stajich J.E."/>
            <person name="Carter-House D."/>
            <person name="Gryganskyi A."/>
        </authorList>
    </citation>
    <scope>NUCLEOTIDE SEQUENCE [LARGE SCALE GENOMIC DNA]</scope>
    <source>
        <strain evidence="1 2">AG-B5</strain>
    </source>
</reference>
<dbReference type="Pfam" id="PF12824">
    <property type="entry name" value="MRP-L20"/>
    <property type="match status" value="1"/>
</dbReference>
<protein>
    <submittedName>
        <fullName evidence="1">Uncharacterized protein</fullName>
    </submittedName>
</protein>